<keyword evidence="1" id="KW-0614">Plasmid</keyword>
<reference evidence="1 2" key="1">
    <citation type="submission" date="2017-01" db="EMBL/GenBank/DDBJ databases">
        <title>Complete genome sequence of Haloterrigena daqingensis type strain (JX313T).</title>
        <authorList>
            <person name="Shuang W."/>
        </authorList>
    </citation>
    <scope>NUCLEOTIDE SEQUENCE [LARGE SCALE GENOMIC DNA]</scope>
    <source>
        <strain evidence="2">JX313</strain>
        <plasmid evidence="2">Plasmid unnamed1</plasmid>
    </source>
</reference>
<gene>
    <name evidence="1" type="ORF">BB347_17025</name>
</gene>
<dbReference type="Proteomes" id="UP000187321">
    <property type="component" value="Plasmid unnamed1"/>
</dbReference>
<organism evidence="1 2">
    <name type="scientific">Natronorubrum daqingense</name>
    <dbReference type="NCBI Taxonomy" id="588898"/>
    <lineage>
        <taxon>Archaea</taxon>
        <taxon>Methanobacteriati</taxon>
        <taxon>Methanobacteriota</taxon>
        <taxon>Stenosarchaea group</taxon>
        <taxon>Halobacteria</taxon>
        <taxon>Halobacteriales</taxon>
        <taxon>Natrialbaceae</taxon>
        <taxon>Natronorubrum</taxon>
    </lineage>
</organism>
<dbReference type="AlphaFoldDB" id="A0A1P8RIG6"/>
<name>A0A1P8RIG6_9EURY</name>
<dbReference type="EMBL" id="CP019328">
    <property type="protein sequence ID" value="APX98410.1"/>
    <property type="molecule type" value="Genomic_DNA"/>
</dbReference>
<evidence type="ECO:0000313" key="1">
    <source>
        <dbReference type="EMBL" id="APX98410.1"/>
    </source>
</evidence>
<dbReference type="KEGG" id="hda:BB347_17025"/>
<geneLocation type="plasmid" evidence="1">
    <name>unnamed1</name>
</geneLocation>
<proteinExistence type="predicted"/>
<protein>
    <submittedName>
        <fullName evidence="1">Uncharacterized protein</fullName>
    </submittedName>
</protein>
<sequence>MSAVDVQRSRSARECSVRFRPSPARQSTPVRTWHSSSRLLIVSEVTTTDGNEAVGVISAPIWRRLEYRFGVTICYYLD</sequence>
<accession>A0A1P8RIG6</accession>
<evidence type="ECO:0000313" key="2">
    <source>
        <dbReference type="Proteomes" id="UP000187321"/>
    </source>
</evidence>